<keyword evidence="1 6" id="KW-0813">Transport</keyword>
<keyword evidence="2 6" id="KW-0349">Heme</keyword>
<evidence type="ECO:0000256" key="2">
    <source>
        <dbReference type="ARBA" id="ARBA00022617"/>
    </source>
</evidence>
<dbReference type="GO" id="GO:0046872">
    <property type="term" value="F:metal ion binding"/>
    <property type="evidence" value="ECO:0007669"/>
    <property type="project" value="UniProtKB-KW"/>
</dbReference>
<dbReference type="GO" id="GO:0020037">
    <property type="term" value="F:heme binding"/>
    <property type="evidence" value="ECO:0007669"/>
    <property type="project" value="InterPro"/>
</dbReference>
<evidence type="ECO:0000313" key="9">
    <source>
        <dbReference type="Proteomes" id="UP000786811"/>
    </source>
</evidence>
<dbReference type="PRINTS" id="PR00611">
    <property type="entry name" value="ERYTHCRUORIN"/>
</dbReference>
<dbReference type="InterPro" id="IPR000971">
    <property type="entry name" value="Globin"/>
</dbReference>
<evidence type="ECO:0000256" key="6">
    <source>
        <dbReference type="RuleBase" id="RU000356"/>
    </source>
</evidence>
<protein>
    <submittedName>
        <fullName evidence="8">Similar to Globin (Nerita albicilla)</fullName>
    </submittedName>
</protein>
<reference evidence="8" key="1">
    <citation type="submission" date="2021-04" db="EMBL/GenBank/DDBJ databases">
        <authorList>
            <person name="Chebbi M.A.C M."/>
        </authorList>
    </citation>
    <scope>NUCLEOTIDE SEQUENCE</scope>
</reference>
<keyword evidence="4" id="KW-0479">Metal-binding</keyword>
<evidence type="ECO:0000256" key="1">
    <source>
        <dbReference type="ARBA" id="ARBA00022448"/>
    </source>
</evidence>
<evidence type="ECO:0000256" key="3">
    <source>
        <dbReference type="ARBA" id="ARBA00022621"/>
    </source>
</evidence>
<proteinExistence type="inferred from homology"/>
<dbReference type="InterPro" id="IPR009050">
    <property type="entry name" value="Globin-like_sf"/>
</dbReference>
<sequence>MESLWRKIWGHSNEDVVDPVTGLSGRDVRLVQSTWAKVNEDPLASGTTVMLGFFERHPEYRSHFDKFKDVPHQDLPGDKKFQAHALSVMGALNNTVDALNDVGVLEASLTALGKRHAARTLTEQQFQHLKTVIVDVFRQTLGDQFTKETEEAWTKTFQVIYSYIFKGLSS</sequence>
<dbReference type="AlphaFoldDB" id="A0A8J2H9H0"/>
<dbReference type="PANTHER" id="PTHR47217">
    <property type="entry name" value="GLOBIN-LIKE PROTEIN"/>
    <property type="match status" value="1"/>
</dbReference>
<comment type="similarity">
    <text evidence="6">Belongs to the globin family.</text>
</comment>
<dbReference type="Pfam" id="PF00042">
    <property type="entry name" value="Globin"/>
    <property type="match status" value="1"/>
</dbReference>
<evidence type="ECO:0000259" key="7">
    <source>
        <dbReference type="PROSITE" id="PS01033"/>
    </source>
</evidence>
<keyword evidence="3 6" id="KW-0561">Oxygen transport</keyword>
<dbReference type="InterPro" id="IPR012292">
    <property type="entry name" value="Globin/Proto"/>
</dbReference>
<dbReference type="GO" id="GO:0005576">
    <property type="term" value="C:extracellular region"/>
    <property type="evidence" value="ECO:0007669"/>
    <property type="project" value="InterPro"/>
</dbReference>
<dbReference type="GO" id="GO:0005344">
    <property type="term" value="F:oxygen carrier activity"/>
    <property type="evidence" value="ECO:0007669"/>
    <property type="project" value="UniProtKB-KW"/>
</dbReference>
<gene>
    <name evidence="8" type="ORF">HICCMSTLAB_LOCUS4967</name>
</gene>
<dbReference type="InterPro" id="IPR002336">
    <property type="entry name" value="Erythrocruorin"/>
</dbReference>
<dbReference type="Proteomes" id="UP000786811">
    <property type="component" value="Unassembled WGS sequence"/>
</dbReference>
<accession>A0A8J2H9H0</accession>
<keyword evidence="5" id="KW-0408">Iron</keyword>
<dbReference type="OrthoDB" id="436496at2759"/>
<dbReference type="InterPro" id="IPR044399">
    <property type="entry name" value="Mb-like_M"/>
</dbReference>
<dbReference type="EMBL" id="CAJNRD030001119">
    <property type="protein sequence ID" value="CAG5088750.1"/>
    <property type="molecule type" value="Genomic_DNA"/>
</dbReference>
<comment type="caution">
    <text evidence="8">The sequence shown here is derived from an EMBL/GenBank/DDBJ whole genome shotgun (WGS) entry which is preliminary data.</text>
</comment>
<evidence type="ECO:0000256" key="5">
    <source>
        <dbReference type="ARBA" id="ARBA00023004"/>
    </source>
</evidence>
<keyword evidence="9" id="KW-1185">Reference proteome</keyword>
<dbReference type="GO" id="GO:0019825">
    <property type="term" value="F:oxygen binding"/>
    <property type="evidence" value="ECO:0007669"/>
    <property type="project" value="InterPro"/>
</dbReference>
<organism evidence="8 9">
    <name type="scientific">Cotesia congregata</name>
    <name type="common">Parasitoid wasp</name>
    <name type="synonym">Apanteles congregatus</name>
    <dbReference type="NCBI Taxonomy" id="51543"/>
    <lineage>
        <taxon>Eukaryota</taxon>
        <taxon>Metazoa</taxon>
        <taxon>Ecdysozoa</taxon>
        <taxon>Arthropoda</taxon>
        <taxon>Hexapoda</taxon>
        <taxon>Insecta</taxon>
        <taxon>Pterygota</taxon>
        <taxon>Neoptera</taxon>
        <taxon>Endopterygota</taxon>
        <taxon>Hymenoptera</taxon>
        <taxon>Apocrita</taxon>
        <taxon>Ichneumonoidea</taxon>
        <taxon>Braconidae</taxon>
        <taxon>Microgastrinae</taxon>
        <taxon>Cotesia</taxon>
    </lineage>
</organism>
<dbReference type="PROSITE" id="PS01033">
    <property type="entry name" value="GLOBIN"/>
    <property type="match status" value="1"/>
</dbReference>
<dbReference type="SUPFAM" id="SSF46458">
    <property type="entry name" value="Globin-like"/>
    <property type="match status" value="1"/>
</dbReference>
<name>A0A8J2H9H0_COTCN</name>
<feature type="domain" description="Globin" evidence="7">
    <location>
        <begin position="22"/>
        <end position="169"/>
    </location>
</feature>
<dbReference type="GO" id="GO:0005833">
    <property type="term" value="C:hemoglobin complex"/>
    <property type="evidence" value="ECO:0007669"/>
    <property type="project" value="InterPro"/>
</dbReference>
<evidence type="ECO:0000256" key="4">
    <source>
        <dbReference type="ARBA" id="ARBA00022723"/>
    </source>
</evidence>
<dbReference type="PANTHER" id="PTHR47217:SF1">
    <property type="entry name" value="GLOBIN-LIKE PROTEIN"/>
    <property type="match status" value="1"/>
</dbReference>
<dbReference type="CDD" id="cd01040">
    <property type="entry name" value="Mb-like"/>
    <property type="match status" value="1"/>
</dbReference>
<dbReference type="Gene3D" id="1.10.490.10">
    <property type="entry name" value="Globins"/>
    <property type="match status" value="1"/>
</dbReference>
<evidence type="ECO:0000313" key="8">
    <source>
        <dbReference type="EMBL" id="CAG5088750.1"/>
    </source>
</evidence>